<dbReference type="EMBL" id="JAUDFV010000158">
    <property type="protein sequence ID" value="KAL2713428.1"/>
    <property type="molecule type" value="Genomic_DNA"/>
</dbReference>
<proteinExistence type="predicted"/>
<accession>A0ABD1ZYI1</accession>
<name>A0ABD1ZYI1_VESSQ</name>
<comment type="caution">
    <text evidence="1">The sequence shown here is derived from an EMBL/GenBank/DDBJ whole genome shotgun (WGS) entry which is preliminary data.</text>
</comment>
<reference evidence="1 2" key="1">
    <citation type="journal article" date="2024" name="Ann. Entomol. Soc. Am.">
        <title>Genomic analyses of the southern and eastern yellowjacket wasps (Hymenoptera: Vespidae) reveal evolutionary signatures of social life.</title>
        <authorList>
            <person name="Catto M.A."/>
            <person name="Caine P.B."/>
            <person name="Orr S.E."/>
            <person name="Hunt B.G."/>
            <person name="Goodisman M.A.D."/>
        </authorList>
    </citation>
    <scope>NUCLEOTIDE SEQUENCE [LARGE SCALE GENOMIC DNA]</scope>
    <source>
        <strain evidence="1">233</strain>
        <tissue evidence="1">Head and thorax</tissue>
    </source>
</reference>
<dbReference type="Proteomes" id="UP001607302">
    <property type="component" value="Unassembled WGS sequence"/>
</dbReference>
<protein>
    <submittedName>
        <fullName evidence="1">Protein aurora borealis</fullName>
    </submittedName>
</protein>
<sequence length="385" mass="44848">MTNDNCINKNDEQLFALEVFVKDVTLCVDKSQKKESNEIGIDLKFIDFPVIRIFQHEYNLTKVEKLKEIYNDTKSRIVNFNCGKTHLFLRNPNELISAMRSSPLTLDVYKIKSINICPYEIIKDSLGEAKIPLYGCLCDQVSMAINDINHAPKPYVIKNKFILLNQERMMSGMIAIFLRLLCVGKYSITEFTIDEKTLLFKNQYFPDEFRCTKVPLHNDTLVKAQERERKICFPDEDVKSHEIYLPPYFIIDLTEICRILVEQDGLPKDLFSKLKHKFTNDYKNDKEEYSWTPEQLIIDTSVSKVRLKSHLGNKPCYSVGCSGGLCIETRHIASKCTYNILNEVTRNTTQRDTKRYENIARRYTNILYKGTQKNTNAVQKRPEQT</sequence>
<evidence type="ECO:0000313" key="2">
    <source>
        <dbReference type="Proteomes" id="UP001607302"/>
    </source>
</evidence>
<evidence type="ECO:0000313" key="1">
    <source>
        <dbReference type="EMBL" id="KAL2713428.1"/>
    </source>
</evidence>
<organism evidence="1 2">
    <name type="scientific">Vespula squamosa</name>
    <name type="common">Southern yellow jacket</name>
    <name type="synonym">Wasp</name>
    <dbReference type="NCBI Taxonomy" id="30214"/>
    <lineage>
        <taxon>Eukaryota</taxon>
        <taxon>Metazoa</taxon>
        <taxon>Ecdysozoa</taxon>
        <taxon>Arthropoda</taxon>
        <taxon>Hexapoda</taxon>
        <taxon>Insecta</taxon>
        <taxon>Pterygota</taxon>
        <taxon>Neoptera</taxon>
        <taxon>Endopterygota</taxon>
        <taxon>Hymenoptera</taxon>
        <taxon>Apocrita</taxon>
        <taxon>Aculeata</taxon>
        <taxon>Vespoidea</taxon>
        <taxon>Vespidae</taxon>
        <taxon>Vespinae</taxon>
        <taxon>Vespula</taxon>
    </lineage>
</organism>
<gene>
    <name evidence="1" type="ORF">V1478_017126</name>
</gene>
<dbReference type="AlphaFoldDB" id="A0ABD1ZYI1"/>
<keyword evidence="2" id="KW-1185">Reference proteome</keyword>
<dbReference type="Pfam" id="PF14924">
    <property type="entry name" value="MAP10_N"/>
    <property type="match status" value="1"/>
</dbReference>